<dbReference type="InterPro" id="IPR029058">
    <property type="entry name" value="AB_hydrolase_fold"/>
</dbReference>
<dbReference type="SMART" id="SM00823">
    <property type="entry name" value="PKS_PP"/>
    <property type="match status" value="1"/>
</dbReference>
<gene>
    <name evidence="5" type="ORF">FOZ76_27115</name>
</gene>
<dbReference type="InterPro" id="IPR001031">
    <property type="entry name" value="Thioesterase"/>
</dbReference>
<evidence type="ECO:0000256" key="3">
    <source>
        <dbReference type="ARBA" id="ARBA00022553"/>
    </source>
</evidence>
<dbReference type="FunFam" id="2.30.38.10:FF:000001">
    <property type="entry name" value="Non-ribosomal peptide synthetase PvdI"/>
    <property type="match status" value="1"/>
</dbReference>
<dbReference type="Pfam" id="PF00550">
    <property type="entry name" value="PP-binding"/>
    <property type="match status" value="1"/>
</dbReference>
<dbReference type="PANTHER" id="PTHR45527">
    <property type="entry name" value="NONRIBOSOMAL PEPTIDE SYNTHETASE"/>
    <property type="match status" value="1"/>
</dbReference>
<dbReference type="InterPro" id="IPR045851">
    <property type="entry name" value="AMP-bd_C_sf"/>
</dbReference>
<dbReference type="OrthoDB" id="6297021at2"/>
<evidence type="ECO:0000259" key="4">
    <source>
        <dbReference type="PROSITE" id="PS50075"/>
    </source>
</evidence>
<proteinExistence type="predicted"/>
<comment type="caution">
    <text evidence="5">The sequence shown here is derived from an EMBL/GenBank/DDBJ whole genome shotgun (WGS) entry which is preliminary data.</text>
</comment>
<organism evidence="5 6">
    <name type="scientific">Verticiella sediminum</name>
    <dbReference type="NCBI Taxonomy" id="1247510"/>
    <lineage>
        <taxon>Bacteria</taxon>
        <taxon>Pseudomonadati</taxon>
        <taxon>Pseudomonadota</taxon>
        <taxon>Betaproteobacteria</taxon>
        <taxon>Burkholderiales</taxon>
        <taxon>Alcaligenaceae</taxon>
        <taxon>Verticiella</taxon>
    </lineage>
</organism>
<dbReference type="GO" id="GO:0005829">
    <property type="term" value="C:cytosol"/>
    <property type="evidence" value="ECO:0007669"/>
    <property type="project" value="TreeGrafter"/>
</dbReference>
<dbReference type="InterPro" id="IPR025110">
    <property type="entry name" value="AMP-bd_C"/>
</dbReference>
<dbReference type="Proteomes" id="UP000318405">
    <property type="component" value="Unassembled WGS sequence"/>
</dbReference>
<dbReference type="InterPro" id="IPR009081">
    <property type="entry name" value="PP-bd_ACP"/>
</dbReference>
<dbReference type="GO" id="GO:0009239">
    <property type="term" value="P:enterobactin biosynthetic process"/>
    <property type="evidence" value="ECO:0007669"/>
    <property type="project" value="TreeGrafter"/>
</dbReference>
<dbReference type="EMBL" id="VLTJ01000046">
    <property type="protein sequence ID" value="TSH88260.1"/>
    <property type="molecule type" value="Genomic_DNA"/>
</dbReference>
<dbReference type="CDD" id="cd17646">
    <property type="entry name" value="A_NRPS_AB3403-like"/>
    <property type="match status" value="1"/>
</dbReference>
<dbReference type="FunFam" id="3.40.50.980:FF:000001">
    <property type="entry name" value="Non-ribosomal peptide synthetase"/>
    <property type="match status" value="1"/>
</dbReference>
<dbReference type="Pfam" id="PF00668">
    <property type="entry name" value="Condensation"/>
    <property type="match status" value="1"/>
</dbReference>
<dbReference type="RefSeq" id="WP_143951427.1">
    <property type="nucleotide sequence ID" value="NZ_BAABMB010000001.1"/>
</dbReference>
<accession>A0A556A5U7</accession>
<evidence type="ECO:0000313" key="6">
    <source>
        <dbReference type="Proteomes" id="UP000318405"/>
    </source>
</evidence>
<keyword evidence="2" id="KW-0596">Phosphopantetheine</keyword>
<dbReference type="FunFam" id="3.40.50.12780:FF:000012">
    <property type="entry name" value="Non-ribosomal peptide synthetase"/>
    <property type="match status" value="1"/>
</dbReference>
<dbReference type="PROSITE" id="PS00455">
    <property type="entry name" value="AMP_BINDING"/>
    <property type="match status" value="1"/>
</dbReference>
<dbReference type="InterPro" id="IPR036736">
    <property type="entry name" value="ACP-like_sf"/>
</dbReference>
<keyword evidence="3" id="KW-0597">Phosphoprotein</keyword>
<dbReference type="InterPro" id="IPR042099">
    <property type="entry name" value="ANL_N_sf"/>
</dbReference>
<dbReference type="InterPro" id="IPR000873">
    <property type="entry name" value="AMP-dep_synth/lig_dom"/>
</dbReference>
<dbReference type="InterPro" id="IPR001242">
    <property type="entry name" value="Condensation_dom"/>
</dbReference>
<reference evidence="5 6" key="1">
    <citation type="submission" date="2019-07" db="EMBL/GenBank/DDBJ databases">
        <title>Qingshengfaniella alkalisoli gen. nov., sp. nov., isolated from saline soil.</title>
        <authorList>
            <person name="Xu L."/>
            <person name="Huang X.-X."/>
            <person name="Sun J.-Q."/>
        </authorList>
    </citation>
    <scope>NUCLEOTIDE SEQUENCE [LARGE SCALE GENOMIC DNA]</scope>
    <source>
        <strain evidence="5 6">DSM 27279</strain>
    </source>
</reference>
<dbReference type="Pfam" id="PF13193">
    <property type="entry name" value="AMP-binding_C"/>
    <property type="match status" value="1"/>
</dbReference>
<feature type="domain" description="Carrier" evidence="4">
    <location>
        <begin position="953"/>
        <end position="1029"/>
    </location>
</feature>
<dbReference type="PROSITE" id="PS50075">
    <property type="entry name" value="CARRIER"/>
    <property type="match status" value="1"/>
</dbReference>
<name>A0A556A5U7_9BURK</name>
<keyword evidence="6" id="KW-1185">Reference proteome</keyword>
<dbReference type="InterPro" id="IPR010071">
    <property type="entry name" value="AA_adenyl_dom"/>
</dbReference>
<dbReference type="SUPFAM" id="SSF56801">
    <property type="entry name" value="Acetyl-CoA synthetase-like"/>
    <property type="match status" value="1"/>
</dbReference>
<protein>
    <submittedName>
        <fullName evidence="5">Amino acid adenylation domain-containing protein</fullName>
    </submittedName>
</protein>
<dbReference type="GO" id="GO:0009366">
    <property type="term" value="C:enterobactin synthetase complex"/>
    <property type="evidence" value="ECO:0007669"/>
    <property type="project" value="TreeGrafter"/>
</dbReference>
<dbReference type="FunFam" id="3.30.300.30:FF:000010">
    <property type="entry name" value="Enterobactin synthetase component F"/>
    <property type="match status" value="1"/>
</dbReference>
<dbReference type="Gene3D" id="3.40.50.12780">
    <property type="entry name" value="N-terminal domain of ligase-like"/>
    <property type="match status" value="1"/>
</dbReference>
<dbReference type="Gene3D" id="3.30.559.30">
    <property type="entry name" value="Nonribosomal peptide synthetase, condensation domain"/>
    <property type="match status" value="1"/>
</dbReference>
<dbReference type="InterPro" id="IPR020806">
    <property type="entry name" value="PKS_PP-bd"/>
</dbReference>
<dbReference type="NCBIfam" id="TIGR01733">
    <property type="entry name" value="AA-adenyl-dom"/>
    <property type="match status" value="1"/>
</dbReference>
<evidence type="ECO:0000256" key="1">
    <source>
        <dbReference type="ARBA" id="ARBA00001957"/>
    </source>
</evidence>
<dbReference type="Gene3D" id="3.30.300.30">
    <property type="match status" value="1"/>
</dbReference>
<evidence type="ECO:0000256" key="2">
    <source>
        <dbReference type="ARBA" id="ARBA00022450"/>
    </source>
</evidence>
<dbReference type="SUPFAM" id="SSF47336">
    <property type="entry name" value="ACP-like"/>
    <property type="match status" value="1"/>
</dbReference>
<dbReference type="InterPro" id="IPR023213">
    <property type="entry name" value="CAT-like_dom_sf"/>
</dbReference>
<dbReference type="GO" id="GO:0043041">
    <property type="term" value="P:amino acid activation for nonribosomal peptide biosynthetic process"/>
    <property type="evidence" value="ECO:0007669"/>
    <property type="project" value="TreeGrafter"/>
</dbReference>
<dbReference type="PANTHER" id="PTHR45527:SF1">
    <property type="entry name" value="FATTY ACID SYNTHASE"/>
    <property type="match status" value="1"/>
</dbReference>
<dbReference type="InterPro" id="IPR020845">
    <property type="entry name" value="AMP-binding_CS"/>
</dbReference>
<dbReference type="Gene3D" id="3.30.559.10">
    <property type="entry name" value="Chloramphenicol acetyltransferase-like domain"/>
    <property type="match status" value="1"/>
</dbReference>
<sequence>MQHPLSTPIGAPLTEAQLGLWYAQRLDPANPIFNIGHYTVIDGPLRADLFRDAVDAALAEADALACRVVETADGPRQVLDEGLRPRLALVDLRHLAQPESAALADMRQDLGIARDPVLDACARHVLYRVGEQRYFWYQRVHHVFIDGYGIALVDARAARLYAYATGEAVDAGDALAPYADALGEDAAYRQSEQRVRDQAYWQKAFADLPTVTSLAEGVPLSEHRALYASVRLPAEIGQALDAVQARTDVAWPDILTTLCGAYLCRHTGQPEAVLGVPYMGRLGNRTARVPAMVMNVVPLRLRIDEDTPADALLGEAARTLRQARRHGRYRSEQLRRDLGLLGGTRRLYGPLVNVLPFEAVATLPGLRTELHVLCAGPVEDLTLTFRGTPASGILLSVEANPALYPEGVVGAHLSRLAHFLAGALHADDLAGVPTLTPSERQRWLVDVNDTAHAVPRTTLAALIEETMHRCPEAVALTQGGRDITYAELERCSRELAARLQAASVRRGERVAIAMQRSPEMVIALVAVLRAGAAYLPLDIQHPPARLGSLVGQATPRAVIADAAGRAALPQDVATLATDGPAPAWDLGQAPTPDDPAYVLFTSGSTGTPKGVVIAHDAIVNRLLWMREHYGIDASERILQKTPSTFDVSVWEFFLPLLCGATLVVAPPEAHRDPAWLARLLVEERVSTLHFVPSMLAAFLAEPAARGLALRRVFCSGEALPAALRERFHTTLSAELHNLYGPTEAAVDVTWWPAGRDDASDPVPIGMPVWNTAMYVLDERLRPVPPGVAGHLYIAGRQLAIGYLGQPELTAQRFITDPFGAPGARMYATGDLARRREDGALVFLGRSDHQVKIRGQRIELGEIESVLAHAPGVDSAAVLVHGEATQARLVAYLVARPDAPADETAVRAHAAAHLPAVMQPGAYVWLAALPVTANGKLDRKALPTPAHLHAAGRVPETDREMEVAALFARILQTPAPVGADDDFFALGGHSLLAAQLALAIRQELGRQCTLGAVFEHATVAALAAYLDAQPGERDDGPAAQDNAGFGPRIALRRTDNALPALFCVHPAGGLSWCYGNLARAVAPARNVYGLQAPALEPARQAALPASLASMAAEYVDLLLQTQPQGPYHLLGWSVGGIIAQAMAVELRRRGARVGVLALLDAYPADVWRGQPEPPPEAFYKALLHIAGHDPALLPDVALNHDGVIGFLRRSGHPLGELPPERLDGVIRTVAGTNRLVRTHSHQRYDGRVLYFRAALDHVGENLTPAQWSPYVGMLDAHDVQALHAQLTGAQATAAISPILNAALLAADAEGGR</sequence>
<dbReference type="Pfam" id="PF00975">
    <property type="entry name" value="Thioesterase"/>
    <property type="match status" value="1"/>
</dbReference>
<dbReference type="GO" id="GO:0031177">
    <property type="term" value="F:phosphopantetheine binding"/>
    <property type="evidence" value="ECO:0007669"/>
    <property type="project" value="InterPro"/>
</dbReference>
<evidence type="ECO:0000313" key="5">
    <source>
        <dbReference type="EMBL" id="TSH88260.1"/>
    </source>
</evidence>
<comment type="cofactor">
    <cofactor evidence="1">
        <name>pantetheine 4'-phosphate</name>
        <dbReference type="ChEBI" id="CHEBI:47942"/>
    </cofactor>
</comment>
<dbReference type="FunFam" id="3.40.50.980:FF:000002">
    <property type="entry name" value="Enterobactin synthetase component F"/>
    <property type="match status" value="1"/>
</dbReference>
<dbReference type="SUPFAM" id="SSF52777">
    <property type="entry name" value="CoA-dependent acyltransferases"/>
    <property type="match status" value="2"/>
</dbReference>
<dbReference type="GO" id="GO:0047527">
    <property type="term" value="F:2,3-dihydroxybenzoate-serine ligase activity"/>
    <property type="evidence" value="ECO:0007669"/>
    <property type="project" value="TreeGrafter"/>
</dbReference>
<dbReference type="Gene3D" id="3.40.50.1820">
    <property type="entry name" value="alpha/beta hydrolase"/>
    <property type="match status" value="1"/>
</dbReference>
<dbReference type="SUPFAM" id="SSF53474">
    <property type="entry name" value="alpha/beta-Hydrolases"/>
    <property type="match status" value="1"/>
</dbReference>
<dbReference type="Pfam" id="PF00501">
    <property type="entry name" value="AMP-binding"/>
    <property type="match status" value="1"/>
</dbReference>